<gene>
    <name evidence="1" type="ORF">PHB09_014</name>
</gene>
<evidence type="ECO:0000313" key="1">
    <source>
        <dbReference type="EMBL" id="UAV84510.1"/>
    </source>
</evidence>
<reference evidence="1" key="1">
    <citation type="submission" date="2021-09" db="EMBL/GenBank/DDBJ databases">
        <authorList>
            <person name="Liu Y."/>
        </authorList>
    </citation>
    <scope>NUCLEOTIDE SEQUENCE</scope>
</reference>
<organism evidence="1 2">
    <name type="scientific">Pseudomonas phage PHB09</name>
    <dbReference type="NCBI Taxonomy" id="2867265"/>
    <lineage>
        <taxon>Viruses</taxon>
        <taxon>Duplodnaviria</taxon>
        <taxon>Heunggongvirae</taxon>
        <taxon>Uroviricota</taxon>
        <taxon>Caudoviricetes</taxon>
        <taxon>Vandenendeviridae</taxon>
        <taxon>Gorskivirinae</taxon>
        <taxon>Dilongvirus</taxon>
        <taxon>Dilongvirus PHB09</taxon>
    </lineage>
</organism>
<protein>
    <submittedName>
        <fullName evidence="1">Uncharacterized protein</fullName>
    </submittedName>
</protein>
<dbReference type="Proteomes" id="UP000827914">
    <property type="component" value="Segment"/>
</dbReference>
<dbReference type="EMBL" id="OK040171">
    <property type="protein sequence ID" value="UAV84510.1"/>
    <property type="molecule type" value="Genomic_DNA"/>
</dbReference>
<evidence type="ECO:0000313" key="2">
    <source>
        <dbReference type="Proteomes" id="UP000827914"/>
    </source>
</evidence>
<sequence length="77" mass="8774">MSVTIVAVNLKTESGDDYLFLYDELGSPDELVELVEQSMGSELAYAWSIDVRCLYGDEEAYGQALRDRRDELMEDDE</sequence>
<name>A0AAE9BMN8_9CAUD</name>
<accession>A0AAE9BMN8</accession>
<keyword evidence="2" id="KW-1185">Reference proteome</keyword>
<proteinExistence type="predicted"/>